<sequence>MLHCRGGKTGTNSITESFLKEIDNFKNQMSFHLFKGNNNNSIYSTTDISMTTKKKERKIRWWKGQSWEYCNGTMAIIELPTGEHKSAGDEFRHRF</sequence>
<protein>
    <submittedName>
        <fullName evidence="1">Uncharacterized protein</fullName>
    </submittedName>
</protein>
<reference evidence="1 2" key="1">
    <citation type="submission" date="2018-08" db="EMBL/GenBank/DDBJ databases">
        <title>Genome and evolution of the arbuscular mycorrhizal fungus Diversispora epigaea (formerly Glomus versiforme) and its bacterial endosymbionts.</title>
        <authorList>
            <person name="Sun X."/>
            <person name="Fei Z."/>
            <person name="Harrison M."/>
        </authorList>
    </citation>
    <scope>NUCLEOTIDE SEQUENCE [LARGE SCALE GENOMIC DNA]</scope>
    <source>
        <strain evidence="1 2">IT104</strain>
    </source>
</reference>
<organism evidence="1 2">
    <name type="scientific">Diversispora epigaea</name>
    <dbReference type="NCBI Taxonomy" id="1348612"/>
    <lineage>
        <taxon>Eukaryota</taxon>
        <taxon>Fungi</taxon>
        <taxon>Fungi incertae sedis</taxon>
        <taxon>Mucoromycota</taxon>
        <taxon>Glomeromycotina</taxon>
        <taxon>Glomeromycetes</taxon>
        <taxon>Diversisporales</taxon>
        <taxon>Diversisporaceae</taxon>
        <taxon>Diversispora</taxon>
    </lineage>
</organism>
<evidence type="ECO:0000313" key="1">
    <source>
        <dbReference type="EMBL" id="RHZ87484.1"/>
    </source>
</evidence>
<dbReference type="EMBL" id="PQFF01000032">
    <property type="protein sequence ID" value="RHZ87484.1"/>
    <property type="molecule type" value="Genomic_DNA"/>
</dbReference>
<evidence type="ECO:0000313" key="2">
    <source>
        <dbReference type="Proteomes" id="UP000266861"/>
    </source>
</evidence>
<keyword evidence="2" id="KW-1185">Reference proteome</keyword>
<comment type="caution">
    <text evidence="1">The sequence shown here is derived from an EMBL/GenBank/DDBJ whole genome shotgun (WGS) entry which is preliminary data.</text>
</comment>
<name>A0A397JQP0_9GLOM</name>
<gene>
    <name evidence="1" type="ORF">Glove_34g122</name>
</gene>
<accession>A0A397JQP0</accession>
<dbReference type="AlphaFoldDB" id="A0A397JQP0"/>
<dbReference type="Proteomes" id="UP000266861">
    <property type="component" value="Unassembled WGS sequence"/>
</dbReference>
<proteinExistence type="predicted"/>